<dbReference type="InterPro" id="IPR010057">
    <property type="entry name" value="Transcription_activator_Rgg_C"/>
</dbReference>
<evidence type="ECO:0000313" key="3">
    <source>
        <dbReference type="EMBL" id="MEL5987856.1"/>
    </source>
</evidence>
<dbReference type="RefSeq" id="WP_068456450.1">
    <property type="nucleotide sequence ID" value="NZ_CP147847.1"/>
</dbReference>
<keyword evidence="4" id="KW-1185">Reference proteome</keyword>
<dbReference type="Pfam" id="PF21259">
    <property type="entry name" value="Rgg_C"/>
    <property type="match status" value="1"/>
</dbReference>
<organism evidence="3 4">
    <name type="scientific">Kurthia gibsonii</name>
    <dbReference type="NCBI Taxonomy" id="33946"/>
    <lineage>
        <taxon>Bacteria</taxon>
        <taxon>Bacillati</taxon>
        <taxon>Bacillota</taxon>
        <taxon>Bacilli</taxon>
        <taxon>Bacillales</taxon>
        <taxon>Caryophanaceae</taxon>
        <taxon>Kurthia</taxon>
    </lineage>
</organism>
<dbReference type="InterPro" id="IPR001387">
    <property type="entry name" value="Cro/C1-type_HTH"/>
</dbReference>
<gene>
    <name evidence="3" type="ORF">AAF454_05450</name>
</gene>
<comment type="caution">
    <text evidence="3">The sequence shown here is derived from an EMBL/GenBank/DDBJ whole genome shotgun (WGS) entry which is preliminary data.</text>
</comment>
<dbReference type="Pfam" id="PF01381">
    <property type="entry name" value="HTH_3"/>
    <property type="match status" value="1"/>
</dbReference>
<name>A0ABU9LJL2_9BACL</name>
<keyword evidence="1" id="KW-0175">Coiled coil</keyword>
<dbReference type="SUPFAM" id="SSF47413">
    <property type="entry name" value="lambda repressor-like DNA-binding domains"/>
    <property type="match status" value="1"/>
</dbReference>
<dbReference type="PANTHER" id="PTHR37038">
    <property type="entry name" value="TRANSCRIPTIONAL REGULATOR-RELATED"/>
    <property type="match status" value="1"/>
</dbReference>
<feature type="coiled-coil region" evidence="1">
    <location>
        <begin position="199"/>
        <end position="226"/>
    </location>
</feature>
<dbReference type="CDD" id="cd00093">
    <property type="entry name" value="HTH_XRE"/>
    <property type="match status" value="1"/>
</dbReference>
<dbReference type="InterPro" id="IPR010982">
    <property type="entry name" value="Lambda_DNA-bd_dom_sf"/>
</dbReference>
<reference evidence="3 4" key="1">
    <citation type="submission" date="2024-04" db="EMBL/GenBank/DDBJ databases">
        <authorList>
            <person name="Wu Y.S."/>
            <person name="Zhang L."/>
        </authorList>
    </citation>
    <scope>NUCLEOTIDE SEQUENCE [LARGE SCALE GENOMIC DNA]</scope>
    <source>
        <strain evidence="3 4">KG-01</strain>
    </source>
</reference>
<dbReference type="Gene3D" id="1.25.40.10">
    <property type="entry name" value="Tetratricopeptide repeat domain"/>
    <property type="match status" value="1"/>
</dbReference>
<evidence type="ECO:0000256" key="1">
    <source>
        <dbReference type="SAM" id="Coils"/>
    </source>
</evidence>
<dbReference type="EMBL" id="JBCEWA010000003">
    <property type="protein sequence ID" value="MEL5987856.1"/>
    <property type="molecule type" value="Genomic_DNA"/>
</dbReference>
<feature type="domain" description="HTH cro/C1-type" evidence="2">
    <location>
        <begin position="7"/>
        <end position="60"/>
    </location>
</feature>
<dbReference type="Proteomes" id="UP001398420">
    <property type="component" value="Unassembled WGS sequence"/>
</dbReference>
<dbReference type="InterPro" id="IPR053163">
    <property type="entry name" value="HTH-type_regulator_Rgg"/>
</dbReference>
<dbReference type="SMART" id="SM00530">
    <property type="entry name" value="HTH_XRE"/>
    <property type="match status" value="1"/>
</dbReference>
<evidence type="ECO:0000259" key="2">
    <source>
        <dbReference type="PROSITE" id="PS50943"/>
    </source>
</evidence>
<evidence type="ECO:0000313" key="4">
    <source>
        <dbReference type="Proteomes" id="UP001398420"/>
    </source>
</evidence>
<sequence length="287" mass="34236">MELGQVLKEIRLNRGHSQLNVAHKIISQGVYSKVEAGTRDLDAVGFLKIANRLNVTPDEIEFISNGYNYNEKQQILNEFFQLNYNDPERLKKIKTKAMDYLKQGDDLELREIHLLCDALLVVSDSEDFDRARELIEPIWRRLKKYDQWYLYDIRLINTILFMYPLDTTIAFSQRVLERLKDYEKHEKVDQLKDIYNINLSLLLIKAERYEEALEVVEERLENRKRMNYTMLALHLGRRALCKKLLHIPGYEEDQVLMRYVLEAYEAHDLLKRLEEEFEQYTIEGTQV</sequence>
<protein>
    <submittedName>
        <fullName evidence="3">Helix-turn-helix domain-containing protein</fullName>
    </submittedName>
</protein>
<dbReference type="PANTHER" id="PTHR37038:SF13">
    <property type="entry name" value="HTH CRO_C1-TYPE DOMAIN-CONTAINING PROTEIN"/>
    <property type="match status" value="1"/>
</dbReference>
<dbReference type="InterPro" id="IPR011990">
    <property type="entry name" value="TPR-like_helical_dom_sf"/>
</dbReference>
<dbReference type="PROSITE" id="PS50943">
    <property type="entry name" value="HTH_CROC1"/>
    <property type="match status" value="1"/>
</dbReference>
<proteinExistence type="predicted"/>
<accession>A0ABU9LJL2</accession>